<evidence type="ECO:0000313" key="2">
    <source>
        <dbReference type="Proteomes" id="UP001162131"/>
    </source>
</evidence>
<gene>
    <name evidence="1" type="ORF">BSTOLATCC_MIC50735</name>
</gene>
<sequence length="77" mass="9293">MNSINSNAKSWLLCHSIMFNKNILISGRNSRNFLLYSIDIDSFSIIPHEFTETRKILINAKRMYLLLWKKYYEFTWV</sequence>
<keyword evidence="2" id="KW-1185">Reference proteome</keyword>
<evidence type="ECO:0000313" key="1">
    <source>
        <dbReference type="EMBL" id="CAG9330133.1"/>
    </source>
</evidence>
<organism evidence="1 2">
    <name type="scientific">Blepharisma stoltei</name>
    <dbReference type="NCBI Taxonomy" id="1481888"/>
    <lineage>
        <taxon>Eukaryota</taxon>
        <taxon>Sar</taxon>
        <taxon>Alveolata</taxon>
        <taxon>Ciliophora</taxon>
        <taxon>Postciliodesmatophora</taxon>
        <taxon>Heterotrichea</taxon>
        <taxon>Heterotrichida</taxon>
        <taxon>Blepharismidae</taxon>
        <taxon>Blepharisma</taxon>
    </lineage>
</organism>
<dbReference type="AlphaFoldDB" id="A0AAU9K3A7"/>
<dbReference type="EMBL" id="CAJZBQ010000051">
    <property type="protein sequence ID" value="CAG9330133.1"/>
    <property type="molecule type" value="Genomic_DNA"/>
</dbReference>
<proteinExistence type="predicted"/>
<comment type="caution">
    <text evidence="1">The sequence shown here is derived from an EMBL/GenBank/DDBJ whole genome shotgun (WGS) entry which is preliminary data.</text>
</comment>
<dbReference type="Proteomes" id="UP001162131">
    <property type="component" value="Unassembled WGS sequence"/>
</dbReference>
<protein>
    <submittedName>
        <fullName evidence="1">Uncharacterized protein</fullName>
    </submittedName>
</protein>
<name>A0AAU9K3A7_9CILI</name>
<accession>A0AAU9K3A7</accession>
<reference evidence="1" key="1">
    <citation type="submission" date="2021-09" db="EMBL/GenBank/DDBJ databases">
        <authorList>
            <consortium name="AG Swart"/>
            <person name="Singh M."/>
            <person name="Singh A."/>
            <person name="Seah K."/>
            <person name="Emmerich C."/>
        </authorList>
    </citation>
    <scope>NUCLEOTIDE SEQUENCE</scope>
    <source>
        <strain evidence="1">ATCC30299</strain>
    </source>
</reference>